<evidence type="ECO:0000256" key="4">
    <source>
        <dbReference type="ARBA" id="ARBA00022741"/>
    </source>
</evidence>
<dbReference type="InterPro" id="IPR035985">
    <property type="entry name" value="Ubiquitin-activating_enz"/>
</dbReference>
<feature type="binding site" evidence="8">
    <location>
        <position position="24"/>
    </location>
    <ligand>
        <name>ATP</name>
        <dbReference type="ChEBI" id="CHEBI:30616"/>
    </ligand>
</feature>
<dbReference type="InterPro" id="IPR045886">
    <property type="entry name" value="ThiF/MoeB/HesA"/>
</dbReference>
<dbReference type="EMBL" id="JADGJQ010000007">
    <property type="protein sequence ID" value="KAJ3183020.1"/>
    <property type="molecule type" value="Genomic_DNA"/>
</dbReference>
<dbReference type="PANTHER" id="PTHR10953">
    <property type="entry name" value="UBIQUITIN-ACTIVATING ENZYME E1"/>
    <property type="match status" value="1"/>
</dbReference>
<dbReference type="Gene3D" id="1.10.10.520">
    <property type="entry name" value="Ubiquitin activating enzymes (Uba3). Chain: B, domain 2"/>
    <property type="match status" value="1"/>
</dbReference>
<accession>A0AAD5XST6</accession>
<evidence type="ECO:0000256" key="7">
    <source>
        <dbReference type="ARBA" id="ARBA00022840"/>
    </source>
</evidence>
<evidence type="ECO:0000313" key="12">
    <source>
        <dbReference type="EMBL" id="KAJ3183020.1"/>
    </source>
</evidence>
<organism evidence="12 13">
    <name type="scientific">Geranomyces variabilis</name>
    <dbReference type="NCBI Taxonomy" id="109894"/>
    <lineage>
        <taxon>Eukaryota</taxon>
        <taxon>Fungi</taxon>
        <taxon>Fungi incertae sedis</taxon>
        <taxon>Chytridiomycota</taxon>
        <taxon>Chytridiomycota incertae sedis</taxon>
        <taxon>Chytridiomycetes</taxon>
        <taxon>Spizellomycetales</taxon>
        <taxon>Powellomycetaceae</taxon>
        <taxon>Geranomyces</taxon>
    </lineage>
</organism>
<reference evidence="12" key="1">
    <citation type="submission" date="2020-05" db="EMBL/GenBank/DDBJ databases">
        <title>Phylogenomic resolution of chytrid fungi.</title>
        <authorList>
            <person name="Stajich J.E."/>
            <person name="Amses K."/>
            <person name="Simmons R."/>
            <person name="Seto K."/>
            <person name="Myers J."/>
            <person name="Bonds A."/>
            <person name="Quandt C.A."/>
            <person name="Barry K."/>
            <person name="Liu P."/>
            <person name="Grigoriev I."/>
            <person name="Longcore J.E."/>
            <person name="James T.Y."/>
        </authorList>
    </citation>
    <scope>NUCLEOTIDE SEQUENCE</scope>
    <source>
        <strain evidence="12">JEL0379</strain>
    </source>
</reference>
<feature type="binding site" evidence="8">
    <location>
        <begin position="84"/>
        <end position="89"/>
    </location>
    <ligand>
        <name>ATP</name>
        <dbReference type="ChEBI" id="CHEBI:30616"/>
    </ligand>
</feature>
<dbReference type="AlphaFoldDB" id="A0AAD5XST6"/>
<dbReference type="GO" id="GO:0005524">
    <property type="term" value="F:ATP binding"/>
    <property type="evidence" value="ECO:0007669"/>
    <property type="project" value="UniProtKB-KW"/>
</dbReference>
<sequence>MDTIDVSNLNRQFLFQAEHVKQSKAMHFSLEQLYNLFMVQVARESVLPMQPDVEVEAYVANIITDPRFDFFWFNEFDLVLNALDNYEARHHVNAMCLATNTPLIESGTEGFNGQVQVHVKVRAPLHELFGNPEDVGDTIDEHEGSENANEMEHLRREKESLKRIREAAGTEDYGRLVFEKVFSEDIKALLQMEELWKKRTAPKLLDYHEATHNISTATTPINEVEWERKVWNLAENTRVFLESVNTLAGKVIEMRASEGSTFGFEFDKDNEADLNFVTAAANLRAEVYGLDQKSRFDVKEMAGNIIPAVATTNAVVAGVVVVTAVTGLESGWDACRNAWVTRIISPEVPKPKVPNDCPVCSITSIDVTVNVEETTLGEFVAFLKAFPTSESDGLELQGALTVMEGGRQLYDDEDDDEDDEDEEETDSTLAALSIKSGCTVQVISETKNLNLRIWGGGGGPRRLPGNKQARRLLRPKQQLLP</sequence>
<proteinExistence type="inferred from homology"/>
<evidence type="ECO:0000256" key="9">
    <source>
        <dbReference type="PIRSR" id="PIRSR039133-3"/>
    </source>
</evidence>
<dbReference type="Gene3D" id="3.50.50.80">
    <property type="entry name" value="Ubiquitin-activating enzyme E1, inactive adenylation domain, subdomain 1"/>
    <property type="match status" value="1"/>
</dbReference>
<dbReference type="Pfam" id="PF00899">
    <property type="entry name" value="ThiF"/>
    <property type="match status" value="1"/>
</dbReference>
<evidence type="ECO:0000256" key="6">
    <source>
        <dbReference type="ARBA" id="ARBA00022833"/>
    </source>
</evidence>
<dbReference type="GO" id="GO:0005737">
    <property type="term" value="C:cytoplasm"/>
    <property type="evidence" value="ECO:0007669"/>
    <property type="project" value="TreeGrafter"/>
</dbReference>
<evidence type="ECO:0000256" key="3">
    <source>
        <dbReference type="ARBA" id="ARBA00022723"/>
    </source>
</evidence>
<gene>
    <name evidence="12" type="primary">UBA2</name>
    <name evidence="12" type="ORF">HDU87_007442</name>
</gene>
<dbReference type="InterPro" id="IPR042449">
    <property type="entry name" value="Ub-E1_IAD_1"/>
</dbReference>
<dbReference type="SUPFAM" id="SSF69572">
    <property type="entry name" value="Activating enzymes of the ubiquitin-like proteins"/>
    <property type="match status" value="1"/>
</dbReference>
<feature type="domain" description="THIF-type NAD/FAD binding fold" evidence="10">
    <location>
        <begin position="1"/>
        <end position="332"/>
    </location>
</feature>
<keyword evidence="4 8" id="KW-0547">Nucleotide-binding</keyword>
<keyword evidence="6 9" id="KW-0862">Zinc</keyword>
<evidence type="ECO:0000313" key="13">
    <source>
        <dbReference type="Proteomes" id="UP001212152"/>
    </source>
</evidence>
<dbReference type="Pfam" id="PF10585">
    <property type="entry name" value="UBA_E1_SCCH"/>
    <property type="match status" value="1"/>
</dbReference>
<dbReference type="InterPro" id="IPR030661">
    <property type="entry name" value="Uba2"/>
</dbReference>
<feature type="binding site" evidence="9">
    <location>
        <position position="357"/>
    </location>
    <ligand>
        <name>Zn(2+)</name>
        <dbReference type="ChEBI" id="CHEBI:29105"/>
    </ligand>
</feature>
<keyword evidence="13" id="KW-1185">Reference proteome</keyword>
<comment type="caution">
    <text evidence="12">The sequence shown here is derived from an EMBL/GenBank/DDBJ whole genome shotgun (WGS) entry which is preliminary data.</text>
</comment>
<dbReference type="GO" id="GO:0046872">
    <property type="term" value="F:metal ion binding"/>
    <property type="evidence" value="ECO:0007669"/>
    <property type="project" value="UniProtKB-KW"/>
</dbReference>
<dbReference type="InterPro" id="IPR023318">
    <property type="entry name" value="Ub_act_enz_dom_a_sf"/>
</dbReference>
<comment type="similarity">
    <text evidence="2">Belongs to the ubiquitin-activating E1 family.</text>
</comment>
<dbReference type="PIRSF" id="PIRSF039133">
    <property type="entry name" value="SUMO_E1B"/>
    <property type="match status" value="1"/>
</dbReference>
<feature type="binding site" evidence="8">
    <location>
        <begin position="8"/>
        <end position="11"/>
    </location>
    <ligand>
        <name>ATP</name>
        <dbReference type="ChEBI" id="CHEBI:30616"/>
    </ligand>
</feature>
<dbReference type="Proteomes" id="UP001212152">
    <property type="component" value="Unassembled WGS sequence"/>
</dbReference>
<protein>
    <submittedName>
        <fullName evidence="12">E1 ubiquitin-activating protein uba2</fullName>
    </submittedName>
</protein>
<dbReference type="GO" id="GO:0019948">
    <property type="term" value="F:SUMO activating enzyme activity"/>
    <property type="evidence" value="ECO:0007669"/>
    <property type="project" value="InterPro"/>
</dbReference>
<dbReference type="InterPro" id="IPR019572">
    <property type="entry name" value="UBA_E1_SCCH"/>
</dbReference>
<keyword evidence="7 8" id="KW-0067">ATP-binding</keyword>
<feature type="domain" description="Ubiquitin-activating enzyme SCCH" evidence="11">
    <location>
        <begin position="246"/>
        <end position="299"/>
    </location>
</feature>
<evidence type="ECO:0000256" key="5">
    <source>
        <dbReference type="ARBA" id="ARBA00022786"/>
    </source>
</evidence>
<dbReference type="PANTHER" id="PTHR10953:SF5">
    <property type="entry name" value="SUMO-ACTIVATING ENZYME SUBUNIT 2"/>
    <property type="match status" value="1"/>
</dbReference>
<evidence type="ECO:0000256" key="2">
    <source>
        <dbReference type="ARBA" id="ARBA00005673"/>
    </source>
</evidence>
<dbReference type="GO" id="GO:0016925">
    <property type="term" value="P:protein sumoylation"/>
    <property type="evidence" value="ECO:0007669"/>
    <property type="project" value="InterPro"/>
</dbReference>
<dbReference type="GO" id="GO:0031510">
    <property type="term" value="C:SUMO activating enzyme complex"/>
    <property type="evidence" value="ECO:0007669"/>
    <property type="project" value="TreeGrafter"/>
</dbReference>
<evidence type="ECO:0000256" key="1">
    <source>
        <dbReference type="ARBA" id="ARBA00004718"/>
    </source>
</evidence>
<keyword evidence="3 9" id="KW-0479">Metal-binding</keyword>
<evidence type="ECO:0000259" key="10">
    <source>
        <dbReference type="Pfam" id="PF00899"/>
    </source>
</evidence>
<evidence type="ECO:0000256" key="8">
    <source>
        <dbReference type="PIRSR" id="PIRSR039133-2"/>
    </source>
</evidence>
<feature type="binding site" evidence="9">
    <location>
        <position position="360"/>
    </location>
    <ligand>
        <name>Zn(2+)</name>
        <dbReference type="ChEBI" id="CHEBI:29105"/>
    </ligand>
</feature>
<keyword evidence="5" id="KW-0833">Ubl conjugation pathway</keyword>
<dbReference type="InterPro" id="IPR000594">
    <property type="entry name" value="ThiF_NAD_FAD-bd"/>
</dbReference>
<evidence type="ECO:0000259" key="11">
    <source>
        <dbReference type="Pfam" id="PF10585"/>
    </source>
</evidence>
<comment type="pathway">
    <text evidence="1">Protein modification; protein sumoylation.</text>
</comment>
<name>A0AAD5XST6_9FUNG</name>